<evidence type="ECO:0000313" key="2">
    <source>
        <dbReference type="Proteomes" id="UP000463700"/>
    </source>
</evidence>
<comment type="caution">
    <text evidence="1">The sequence shown here is derived from an EMBL/GenBank/DDBJ whole genome shotgun (WGS) entry which is preliminary data.</text>
</comment>
<dbReference type="AlphaFoldDB" id="A0A6N6WCM2"/>
<proteinExistence type="predicted"/>
<dbReference type="EMBL" id="VOSW01000033">
    <property type="protein sequence ID" value="KAE8758397.1"/>
    <property type="molecule type" value="Genomic_DNA"/>
</dbReference>
<evidence type="ECO:0000313" key="1">
    <source>
        <dbReference type="EMBL" id="KAE8758397.1"/>
    </source>
</evidence>
<dbReference type="Proteomes" id="UP000463700">
    <property type="component" value="Unassembled WGS sequence"/>
</dbReference>
<gene>
    <name evidence="1" type="ORF">FSO04_18550</name>
</gene>
<organism evidence="1 2">
    <name type="scientific">Paraburkholderia madseniana</name>
    <dbReference type="NCBI Taxonomy" id="2599607"/>
    <lineage>
        <taxon>Bacteria</taxon>
        <taxon>Pseudomonadati</taxon>
        <taxon>Pseudomonadota</taxon>
        <taxon>Betaproteobacteria</taxon>
        <taxon>Burkholderiales</taxon>
        <taxon>Burkholderiaceae</taxon>
        <taxon>Paraburkholderia</taxon>
    </lineage>
</organism>
<dbReference type="OrthoDB" id="9554101at2"/>
<sequence>MEICITIGGQRHCYEVPVVELPITIHKPGPGPVNYPWLIRDAVILAAVKAAADKVADADVREKLAAGVSAALKAVEERAGSHVSIQE</sequence>
<accession>A0A6N6WCM2</accession>
<protein>
    <submittedName>
        <fullName evidence="1">Uncharacterized protein</fullName>
    </submittedName>
</protein>
<reference evidence="1 2" key="1">
    <citation type="journal article" date="2020" name="Int. J. Syst. Evol. Microbiol.">
        <title>Paraburkholderia madseniana sp. nov., a phenolic acid-degrading bacterium isolated from acidic forest soil.</title>
        <authorList>
            <person name="Wilhelm R.C."/>
            <person name="Murphy S.J.L."/>
            <person name="Feriancek N.M."/>
            <person name="Karasz D.C."/>
            <person name="DeRito C.M."/>
            <person name="Newman J.D."/>
            <person name="Buckley D.H."/>
        </authorList>
    </citation>
    <scope>NUCLEOTIDE SEQUENCE [LARGE SCALE GENOMIC DNA]</scope>
    <source>
        <strain evidence="1 2">RP11</strain>
    </source>
</reference>
<dbReference type="RefSeq" id="WP_154561211.1">
    <property type="nucleotide sequence ID" value="NZ_VOSW01000033.1"/>
</dbReference>
<name>A0A6N6WCM2_9BURK</name>